<dbReference type="Proteomes" id="UP000031732">
    <property type="component" value="Genome"/>
</dbReference>
<evidence type="ECO:0000256" key="1">
    <source>
        <dbReference type="SAM" id="MobiDB-lite"/>
    </source>
</evidence>
<feature type="region of interest" description="Disordered" evidence="1">
    <location>
        <begin position="1"/>
        <end position="27"/>
    </location>
</feature>
<proteinExistence type="predicted"/>
<keyword evidence="3" id="KW-1185">Reference proteome</keyword>
<name>A0A0B5A589_9CAUD</name>
<evidence type="ECO:0000313" key="3">
    <source>
        <dbReference type="Proteomes" id="UP000031732"/>
    </source>
</evidence>
<reference evidence="3" key="1">
    <citation type="submission" date="2014-11" db="EMBL/GenBank/DDBJ databases">
        <title>Complete genome sequence of Paracoccus marcusii phage vB_PmaS_IMEP1 isolated from the South China Sea.</title>
        <authorList>
            <person name="Xu Y."/>
            <person name="Zhang R."/>
            <person name="Jiao N."/>
        </authorList>
    </citation>
    <scope>NUCLEOTIDE SEQUENCE [LARGE SCALE GENOMIC DNA]</scope>
</reference>
<dbReference type="GeneID" id="23681299"/>
<reference evidence="2 3" key="2">
    <citation type="journal article" date="2015" name="Stand. Genomic Sci.">
        <title>Complete genome sequence of Paracoccus marcusii phage vB_PmaS-R3 isolated from the South China Sea.</title>
        <authorList>
            <person name="Xu Y."/>
            <person name="Zhang R."/>
            <person name="Jiao N."/>
        </authorList>
    </citation>
    <scope>NUCLEOTIDE SEQUENCE [LARGE SCALE GENOMIC DNA]</scope>
</reference>
<evidence type="ECO:0000313" key="2">
    <source>
        <dbReference type="EMBL" id="AJD83139.1"/>
    </source>
</evidence>
<feature type="compositionally biased region" description="Polar residues" evidence="1">
    <location>
        <begin position="1"/>
        <end position="26"/>
    </location>
</feature>
<dbReference type="RefSeq" id="YP_009126405.1">
    <property type="nucleotide sequence ID" value="NC_026608.1"/>
</dbReference>
<dbReference type="EMBL" id="KP162168">
    <property type="protein sequence ID" value="AJD83139.1"/>
    <property type="molecule type" value="Genomic_DNA"/>
</dbReference>
<protein>
    <submittedName>
        <fullName evidence="2">Uncharacterized protein</fullName>
    </submittedName>
</protein>
<dbReference type="KEGG" id="vg:23681299"/>
<organism evidence="2 3">
    <name type="scientific">Paracoccus phage vB_PmaS-R3</name>
    <dbReference type="NCBI Taxonomy" id="2494563"/>
    <lineage>
        <taxon>Viruses</taxon>
        <taxon>Duplodnaviria</taxon>
        <taxon>Heunggongvirae</taxon>
        <taxon>Uroviricota</taxon>
        <taxon>Caudoviricetes</taxon>
        <taxon>Zhuquevirus</taxon>
        <taxon>Zhuquevirus R3</taxon>
    </lineage>
</organism>
<sequence length="90" mass="9986">MLYRSYSNEGTEPMTTSIHTNLNGNSAEYERARPRLQQGLDNIAAEHNASGLISVYSAAGMTRVTVEVRYRSGACLRDVVKYLDEMGVLD</sequence>
<accession>A0A0B5A589</accession>